<dbReference type="PANTHER" id="PTHR43605:SF10">
    <property type="entry name" value="ACYL-COA SYNTHETASE MEDIUM CHAIN FAMILY MEMBER 3"/>
    <property type="match status" value="1"/>
</dbReference>
<sequence length="529" mass="58523">MQKLTDYTDYAEAQQHWSPKKLWELFDGDENSLNIAHECIDRHATDASRVAITVVHANGPDEILTYREISQDSSRFAHYLAAQGVAPGDRVAVMLEPSKAFYTALFGIIKTGAIAVPMFTLFGPDAMRLRIEDCRPKLLLTNPEKAAMAKNLQEVGIQIIDDTFLTGLTQFPDTFKAETRASDLAIFQYTSGTTRELPDAIRHTHKALVTLMVAALYGTGLRPGDKFFCPSSPAWGHGLWHGTLAPLALGLSIGAYAGKFNASRLLQALSTHRFTNMSAAATHYRMMRNSPEINQHEYYFNKLSFTGEPIDSSTESFIEGLFKTSICSMYGTTEIGVILVSYPGASDFPVKHGSLGKPIPGGIVEVQDAEGRPCPPNVVGEMKVMRRNEWVATKDLGRIDEDGYFYHAGRADDVIISAGWTMSAVEIEDTLLKHPDIREAAVIGVPDALRGQVVKAFVISTRPGDDTFTSEIQDFVRAQLSQHEYPRHVAFPTELPKTPAGKIHRKKLREQEVAFKPVDTQPQNEHATQ</sequence>
<keyword evidence="4" id="KW-0067">ATP-binding</keyword>
<dbReference type="InterPro" id="IPR000873">
    <property type="entry name" value="AMP-dep_synth/lig_dom"/>
</dbReference>
<dbReference type="Pfam" id="PF00501">
    <property type="entry name" value="AMP-binding"/>
    <property type="match status" value="1"/>
</dbReference>
<dbReference type="InterPro" id="IPR045851">
    <property type="entry name" value="AMP-bd_C_sf"/>
</dbReference>
<dbReference type="GO" id="GO:0006637">
    <property type="term" value="P:acyl-CoA metabolic process"/>
    <property type="evidence" value="ECO:0007669"/>
    <property type="project" value="TreeGrafter"/>
</dbReference>
<comment type="caution">
    <text evidence="8">The sequence shown here is derived from an EMBL/GenBank/DDBJ whole genome shotgun (WGS) entry which is preliminary data.</text>
</comment>
<dbReference type="PANTHER" id="PTHR43605">
    <property type="entry name" value="ACYL-COENZYME A SYNTHETASE"/>
    <property type="match status" value="1"/>
</dbReference>
<reference evidence="8 9" key="1">
    <citation type="submission" date="2020-07" db="EMBL/GenBank/DDBJ databases">
        <title>Taxonomic revisions and descriptions of new bacterial species based on genomic comparisons in the high-G+C-content subgroup of the family Alcaligenaceae.</title>
        <authorList>
            <person name="Szabo A."/>
            <person name="Felfoldi T."/>
        </authorList>
    </citation>
    <scope>NUCLEOTIDE SEQUENCE [LARGE SCALE GENOMIC DNA]</scope>
    <source>
        <strain evidence="8 9">DSM 25667</strain>
    </source>
</reference>
<dbReference type="InterPro" id="IPR042099">
    <property type="entry name" value="ANL_N_sf"/>
</dbReference>
<proteinExistence type="inferred from homology"/>
<comment type="similarity">
    <text evidence="1">Belongs to the ATP-dependent AMP-binding enzyme family.</text>
</comment>
<organism evidence="8 9">
    <name type="scientific">Pollutimonas harenae</name>
    <dbReference type="NCBI Taxonomy" id="657015"/>
    <lineage>
        <taxon>Bacteria</taxon>
        <taxon>Pseudomonadati</taxon>
        <taxon>Pseudomonadota</taxon>
        <taxon>Betaproteobacteria</taxon>
        <taxon>Burkholderiales</taxon>
        <taxon>Alcaligenaceae</taxon>
        <taxon>Pollutimonas</taxon>
    </lineage>
</organism>
<dbReference type="AlphaFoldDB" id="A0A853GWK3"/>
<keyword evidence="5" id="KW-0472">Membrane</keyword>
<evidence type="ECO:0000256" key="1">
    <source>
        <dbReference type="ARBA" id="ARBA00006432"/>
    </source>
</evidence>
<dbReference type="Gene3D" id="3.30.300.30">
    <property type="match status" value="1"/>
</dbReference>
<dbReference type="SUPFAM" id="SSF56801">
    <property type="entry name" value="Acetyl-CoA synthetase-like"/>
    <property type="match status" value="1"/>
</dbReference>
<dbReference type="Proteomes" id="UP000554144">
    <property type="component" value="Unassembled WGS sequence"/>
</dbReference>
<evidence type="ECO:0000313" key="8">
    <source>
        <dbReference type="EMBL" id="NYT84512.1"/>
    </source>
</evidence>
<accession>A0A853GWK3</accession>
<keyword evidence="5" id="KW-1133">Transmembrane helix</keyword>
<dbReference type="GO" id="GO:0016405">
    <property type="term" value="F:CoA-ligase activity"/>
    <property type="evidence" value="ECO:0007669"/>
    <property type="project" value="UniProtKB-ARBA"/>
</dbReference>
<keyword evidence="5" id="KW-0812">Transmembrane</keyword>
<keyword evidence="9" id="KW-1185">Reference proteome</keyword>
<feature type="domain" description="AMP-dependent synthetase/ligase" evidence="6">
    <location>
        <begin position="50"/>
        <end position="384"/>
    </location>
</feature>
<dbReference type="EMBL" id="JACCEV010000001">
    <property type="protein sequence ID" value="NYT84512.1"/>
    <property type="molecule type" value="Genomic_DNA"/>
</dbReference>
<evidence type="ECO:0000259" key="6">
    <source>
        <dbReference type="Pfam" id="PF00501"/>
    </source>
</evidence>
<feature type="domain" description="AMP-binding enzyme C-terminal" evidence="7">
    <location>
        <begin position="426"/>
        <end position="502"/>
    </location>
</feature>
<dbReference type="GO" id="GO:0004321">
    <property type="term" value="F:fatty-acyl-CoA synthase activity"/>
    <property type="evidence" value="ECO:0007669"/>
    <property type="project" value="TreeGrafter"/>
</dbReference>
<feature type="transmembrane region" description="Helical" evidence="5">
    <location>
        <begin position="100"/>
        <end position="122"/>
    </location>
</feature>
<dbReference type="GO" id="GO:0005524">
    <property type="term" value="F:ATP binding"/>
    <property type="evidence" value="ECO:0007669"/>
    <property type="project" value="UniProtKB-KW"/>
</dbReference>
<gene>
    <name evidence="8" type="ORF">H0A62_02745</name>
</gene>
<dbReference type="Gene3D" id="3.40.50.12780">
    <property type="entry name" value="N-terminal domain of ligase-like"/>
    <property type="match status" value="1"/>
</dbReference>
<keyword evidence="3" id="KW-0547">Nucleotide-binding</keyword>
<dbReference type="InterPro" id="IPR025110">
    <property type="entry name" value="AMP-bd_C"/>
</dbReference>
<name>A0A853GWK3_9BURK</name>
<dbReference type="GO" id="GO:0015645">
    <property type="term" value="F:fatty acid ligase activity"/>
    <property type="evidence" value="ECO:0007669"/>
    <property type="project" value="TreeGrafter"/>
</dbReference>
<evidence type="ECO:0000256" key="3">
    <source>
        <dbReference type="ARBA" id="ARBA00022741"/>
    </source>
</evidence>
<protein>
    <submittedName>
        <fullName evidence="8">AMP-binding protein</fullName>
    </submittedName>
</protein>
<dbReference type="OrthoDB" id="9766486at2"/>
<evidence type="ECO:0000313" key="9">
    <source>
        <dbReference type="Proteomes" id="UP000554144"/>
    </source>
</evidence>
<evidence type="ECO:0000256" key="2">
    <source>
        <dbReference type="ARBA" id="ARBA00022598"/>
    </source>
</evidence>
<dbReference type="InterPro" id="IPR051087">
    <property type="entry name" value="Mitochondrial_ACSM"/>
</dbReference>
<dbReference type="Pfam" id="PF13193">
    <property type="entry name" value="AMP-binding_C"/>
    <property type="match status" value="1"/>
</dbReference>
<evidence type="ECO:0000256" key="4">
    <source>
        <dbReference type="ARBA" id="ARBA00022840"/>
    </source>
</evidence>
<keyword evidence="2" id="KW-0436">Ligase</keyword>
<dbReference type="RefSeq" id="WP_130038326.1">
    <property type="nucleotide sequence ID" value="NZ_JACCEV010000001.1"/>
</dbReference>
<evidence type="ECO:0000256" key="5">
    <source>
        <dbReference type="SAM" id="Phobius"/>
    </source>
</evidence>
<evidence type="ECO:0000259" key="7">
    <source>
        <dbReference type="Pfam" id="PF13193"/>
    </source>
</evidence>
<dbReference type="GO" id="GO:0006633">
    <property type="term" value="P:fatty acid biosynthetic process"/>
    <property type="evidence" value="ECO:0007669"/>
    <property type="project" value="TreeGrafter"/>
</dbReference>